<keyword evidence="2 6" id="KW-0641">Proline biosynthesis</keyword>
<dbReference type="Gene3D" id="3.40.50.720">
    <property type="entry name" value="NAD(P)-binding Rossmann-like Domain"/>
    <property type="match status" value="1"/>
</dbReference>
<keyword evidence="4 6" id="KW-0560">Oxidoreductase</keyword>
<dbReference type="PANTHER" id="PTHR11645">
    <property type="entry name" value="PYRROLINE-5-CARBOXYLATE REDUCTASE"/>
    <property type="match status" value="1"/>
</dbReference>
<dbReference type="SUPFAM" id="SSF51735">
    <property type="entry name" value="NAD(P)-binding Rossmann-fold domains"/>
    <property type="match status" value="1"/>
</dbReference>
<dbReference type="EC" id="1.5.1.2" evidence="6 7"/>
<dbReference type="RefSeq" id="WP_063178501.1">
    <property type="nucleotide sequence ID" value="NZ_LQNT01000001.1"/>
</dbReference>
<name>A0A165HJ66_9BACL</name>
<evidence type="ECO:0000313" key="13">
    <source>
        <dbReference type="Proteomes" id="UP000076490"/>
    </source>
</evidence>
<dbReference type="EMBL" id="LQNT01000001">
    <property type="protein sequence ID" value="KZE40169.1"/>
    <property type="molecule type" value="Genomic_DNA"/>
</dbReference>
<dbReference type="InterPro" id="IPR008927">
    <property type="entry name" value="6-PGluconate_DH-like_C_sf"/>
</dbReference>
<comment type="similarity">
    <text evidence="1 6 9">Belongs to the pyrroline-5-carboxylate reductase family.</text>
</comment>
<evidence type="ECO:0000256" key="5">
    <source>
        <dbReference type="ARBA" id="ARBA00058118"/>
    </source>
</evidence>
<dbReference type="Pfam" id="PF03807">
    <property type="entry name" value="F420_oxidored"/>
    <property type="match status" value="1"/>
</dbReference>
<keyword evidence="3 6" id="KW-0521">NADP</keyword>
<keyword evidence="6" id="KW-0963">Cytoplasm</keyword>
<dbReference type="InterPro" id="IPR029036">
    <property type="entry name" value="P5CR_dimer"/>
</dbReference>
<gene>
    <name evidence="6" type="primary">proC</name>
    <name evidence="12" type="ORF">AV656_02550</name>
</gene>
<reference evidence="12 13" key="1">
    <citation type="submission" date="2016-01" db="EMBL/GenBank/DDBJ databases">
        <title>Whole genome sequencing of Bhargavaea cecembensis T14.</title>
        <authorList>
            <person name="Hong K.W."/>
        </authorList>
    </citation>
    <scope>NUCLEOTIDE SEQUENCE [LARGE SCALE GENOMIC DNA]</scope>
    <source>
        <strain evidence="12 13">T14</strain>
    </source>
</reference>
<evidence type="ECO:0000256" key="7">
    <source>
        <dbReference type="NCBIfam" id="TIGR00112"/>
    </source>
</evidence>
<comment type="function">
    <text evidence="5 6">Catalyzes the reduction of 1-pyrroline-5-carboxylate (PCA) to L-proline.</text>
</comment>
<dbReference type="HAMAP" id="MF_01925">
    <property type="entry name" value="P5C_reductase"/>
    <property type="match status" value="1"/>
</dbReference>
<accession>A0A165HJ66</accession>
<dbReference type="GO" id="GO:0005737">
    <property type="term" value="C:cytoplasm"/>
    <property type="evidence" value="ECO:0007669"/>
    <property type="project" value="UniProtKB-SubCell"/>
</dbReference>
<dbReference type="UniPathway" id="UPA00098">
    <property type="reaction ID" value="UER00361"/>
</dbReference>
<evidence type="ECO:0000256" key="8">
    <source>
        <dbReference type="PIRSR" id="PIRSR000193-1"/>
    </source>
</evidence>
<dbReference type="NCBIfam" id="TIGR00112">
    <property type="entry name" value="proC"/>
    <property type="match status" value="1"/>
</dbReference>
<comment type="pathway">
    <text evidence="6 9">Amino-acid biosynthesis; L-proline biosynthesis; L-proline from L-glutamate 5-semialdehyde: step 1/1.</text>
</comment>
<comment type="subcellular location">
    <subcellularLocation>
        <location evidence="6">Cytoplasm</location>
    </subcellularLocation>
</comment>
<keyword evidence="6 9" id="KW-0028">Amino-acid biosynthesis</keyword>
<dbReference type="Pfam" id="PF14748">
    <property type="entry name" value="P5CR_dimer"/>
    <property type="match status" value="1"/>
</dbReference>
<comment type="catalytic activity">
    <reaction evidence="6 9">
        <text>L-proline + NADP(+) = (S)-1-pyrroline-5-carboxylate + NADPH + 2 H(+)</text>
        <dbReference type="Rhea" id="RHEA:14109"/>
        <dbReference type="ChEBI" id="CHEBI:15378"/>
        <dbReference type="ChEBI" id="CHEBI:17388"/>
        <dbReference type="ChEBI" id="CHEBI:57783"/>
        <dbReference type="ChEBI" id="CHEBI:58349"/>
        <dbReference type="ChEBI" id="CHEBI:60039"/>
        <dbReference type="EC" id="1.5.1.2"/>
    </reaction>
</comment>
<organism evidence="12 13">
    <name type="scientific">Bhargavaea cecembensis</name>
    <dbReference type="NCBI Taxonomy" id="394098"/>
    <lineage>
        <taxon>Bacteria</taxon>
        <taxon>Bacillati</taxon>
        <taxon>Bacillota</taxon>
        <taxon>Bacilli</taxon>
        <taxon>Bacillales</taxon>
        <taxon>Caryophanaceae</taxon>
        <taxon>Bhargavaea</taxon>
    </lineage>
</organism>
<dbReference type="FunFam" id="1.10.3730.10:FF:000001">
    <property type="entry name" value="Pyrroline-5-carboxylate reductase"/>
    <property type="match status" value="1"/>
</dbReference>
<dbReference type="InterPro" id="IPR028939">
    <property type="entry name" value="P5C_Rdtase_cat_N"/>
</dbReference>
<proteinExistence type="inferred from homology"/>
<feature type="binding site" evidence="8">
    <location>
        <begin position="70"/>
        <end position="73"/>
    </location>
    <ligand>
        <name>NADP(+)</name>
        <dbReference type="ChEBI" id="CHEBI:58349"/>
    </ligand>
</feature>
<feature type="binding site" evidence="8">
    <location>
        <begin position="7"/>
        <end position="12"/>
    </location>
    <ligand>
        <name>NADP(+)</name>
        <dbReference type="ChEBI" id="CHEBI:58349"/>
    </ligand>
</feature>
<dbReference type="Gene3D" id="1.10.3730.10">
    <property type="entry name" value="ProC C-terminal domain-like"/>
    <property type="match status" value="1"/>
</dbReference>
<dbReference type="GO" id="GO:0004735">
    <property type="term" value="F:pyrroline-5-carboxylate reductase activity"/>
    <property type="evidence" value="ECO:0007669"/>
    <property type="project" value="UniProtKB-UniRule"/>
</dbReference>
<dbReference type="OrthoDB" id="9805754at2"/>
<evidence type="ECO:0000256" key="1">
    <source>
        <dbReference type="ARBA" id="ARBA00005525"/>
    </source>
</evidence>
<sequence length="269" mass="27973">MKNVLFIGAGSMAEAIIAGITANGAVEPASVFVMNKADHARLEELKDKYGITPVKIGDPEIGQAELAVFATKPKDAGQAMEAIAEHLHPSAAVLSVMAGIPISMFEEKLGSRPVARSMPNTSATIGLAATGLAVNESVSDPVRRDILSLLGSIGLVKEVEEDELHLITALAGSGPAYVYYFAEALEEAATTSGLCGTDARELIIQVLEGAAAMLKRRTAEPAELREHVTSPGGTTAAGIRALDDAGFRHAVASCIQAAENRSRELASGQ</sequence>
<evidence type="ECO:0000256" key="6">
    <source>
        <dbReference type="HAMAP-Rule" id="MF_01925"/>
    </source>
</evidence>
<comment type="caution">
    <text evidence="12">The sequence shown here is derived from an EMBL/GenBank/DDBJ whole genome shotgun (WGS) entry which is preliminary data.</text>
</comment>
<feature type="domain" description="Pyrroline-5-carboxylate reductase catalytic N-terminal" evidence="10">
    <location>
        <begin position="4"/>
        <end position="99"/>
    </location>
</feature>
<dbReference type="SUPFAM" id="SSF48179">
    <property type="entry name" value="6-phosphogluconate dehydrogenase C-terminal domain-like"/>
    <property type="match status" value="1"/>
</dbReference>
<comment type="catalytic activity">
    <reaction evidence="6">
        <text>L-proline + NAD(+) = (S)-1-pyrroline-5-carboxylate + NADH + 2 H(+)</text>
        <dbReference type="Rhea" id="RHEA:14105"/>
        <dbReference type="ChEBI" id="CHEBI:15378"/>
        <dbReference type="ChEBI" id="CHEBI:17388"/>
        <dbReference type="ChEBI" id="CHEBI:57540"/>
        <dbReference type="ChEBI" id="CHEBI:57945"/>
        <dbReference type="ChEBI" id="CHEBI:60039"/>
        <dbReference type="EC" id="1.5.1.2"/>
    </reaction>
</comment>
<protein>
    <recommendedName>
        <fullName evidence="6 7">Pyrroline-5-carboxylate reductase</fullName>
        <shortName evidence="6">P5C reductase</shortName>
        <shortName evidence="6">P5CR</shortName>
        <ecNumber evidence="6 7">1.5.1.2</ecNumber>
    </recommendedName>
    <alternativeName>
        <fullName evidence="6">PCA reductase</fullName>
    </alternativeName>
</protein>
<evidence type="ECO:0000256" key="9">
    <source>
        <dbReference type="RuleBase" id="RU003903"/>
    </source>
</evidence>
<evidence type="ECO:0000256" key="3">
    <source>
        <dbReference type="ARBA" id="ARBA00022857"/>
    </source>
</evidence>
<dbReference type="InterPro" id="IPR036291">
    <property type="entry name" value="NAD(P)-bd_dom_sf"/>
</dbReference>
<dbReference type="PROSITE" id="PS00521">
    <property type="entry name" value="P5CR"/>
    <property type="match status" value="1"/>
</dbReference>
<evidence type="ECO:0000259" key="11">
    <source>
        <dbReference type="Pfam" id="PF14748"/>
    </source>
</evidence>
<evidence type="ECO:0000256" key="4">
    <source>
        <dbReference type="ARBA" id="ARBA00023002"/>
    </source>
</evidence>
<dbReference type="AlphaFoldDB" id="A0A165HJ66"/>
<evidence type="ECO:0000313" key="12">
    <source>
        <dbReference type="EMBL" id="KZE40169.1"/>
    </source>
</evidence>
<evidence type="ECO:0000256" key="2">
    <source>
        <dbReference type="ARBA" id="ARBA00022650"/>
    </source>
</evidence>
<evidence type="ECO:0000259" key="10">
    <source>
        <dbReference type="Pfam" id="PF03807"/>
    </source>
</evidence>
<dbReference type="Proteomes" id="UP000076490">
    <property type="component" value="Unassembled WGS sequence"/>
</dbReference>
<dbReference type="InterPro" id="IPR000304">
    <property type="entry name" value="Pyrroline-COOH_reductase"/>
</dbReference>
<dbReference type="PIRSF" id="PIRSF000193">
    <property type="entry name" value="Pyrrol-5-carb_rd"/>
    <property type="match status" value="1"/>
</dbReference>
<dbReference type="PANTHER" id="PTHR11645:SF49">
    <property type="entry name" value="PYRROLINE-5-CARBOXYLATE REDUCTASE 1"/>
    <property type="match status" value="1"/>
</dbReference>
<dbReference type="InterPro" id="IPR053790">
    <property type="entry name" value="P5CR-like_CS"/>
</dbReference>
<feature type="domain" description="Pyrroline-5-carboxylate reductase dimerisation" evidence="11">
    <location>
        <begin position="161"/>
        <end position="265"/>
    </location>
</feature>
<dbReference type="GO" id="GO:0055129">
    <property type="term" value="P:L-proline biosynthetic process"/>
    <property type="evidence" value="ECO:0007669"/>
    <property type="project" value="UniProtKB-UniRule"/>
</dbReference>